<organism evidence="2 3">
    <name type="scientific">Ascaris lumbricoides</name>
    <name type="common">Giant roundworm</name>
    <dbReference type="NCBI Taxonomy" id="6252"/>
    <lineage>
        <taxon>Eukaryota</taxon>
        <taxon>Metazoa</taxon>
        <taxon>Ecdysozoa</taxon>
        <taxon>Nematoda</taxon>
        <taxon>Chromadorea</taxon>
        <taxon>Rhabditida</taxon>
        <taxon>Spirurina</taxon>
        <taxon>Ascaridomorpha</taxon>
        <taxon>Ascaridoidea</taxon>
        <taxon>Ascarididae</taxon>
        <taxon>Ascaris</taxon>
    </lineage>
</organism>
<protein>
    <submittedName>
        <fullName evidence="3">AWS domain-containing protein</fullName>
    </submittedName>
</protein>
<name>A0A0M3HRB1_ASCLU</name>
<dbReference type="AlphaFoldDB" id="A0A0M3HRB1"/>
<evidence type="ECO:0000313" key="2">
    <source>
        <dbReference type="Proteomes" id="UP000036681"/>
    </source>
</evidence>
<proteinExistence type="predicted"/>
<dbReference type="WBParaSite" id="ALUE_0000481101-mRNA-1">
    <property type="protein sequence ID" value="ALUE_0000481101-mRNA-1"/>
    <property type="gene ID" value="ALUE_0000481101"/>
</dbReference>
<sequence>MWPNRRCCVYENQGGAVRRYYGESDRPDPRGDEATYDMVMVVVSEFTVTIVKAPQDTTAMFKIKQKLNALSQRRCRSEEQYRRRSGAKCRRRSGAKCRRRSEAKCRCRSEEQYRRRSGAKCRRRNGAKSSQRSTVVGS</sequence>
<keyword evidence="2" id="KW-1185">Reference proteome</keyword>
<feature type="region of interest" description="Disordered" evidence="1">
    <location>
        <begin position="118"/>
        <end position="138"/>
    </location>
</feature>
<reference evidence="3" key="1">
    <citation type="submission" date="2017-02" db="UniProtKB">
        <authorList>
            <consortium name="WormBaseParasite"/>
        </authorList>
    </citation>
    <scope>IDENTIFICATION</scope>
</reference>
<dbReference type="Proteomes" id="UP000036681">
    <property type="component" value="Unplaced"/>
</dbReference>
<evidence type="ECO:0000256" key="1">
    <source>
        <dbReference type="SAM" id="MobiDB-lite"/>
    </source>
</evidence>
<accession>A0A0M3HRB1</accession>
<feature type="compositionally biased region" description="Polar residues" evidence="1">
    <location>
        <begin position="127"/>
        <end position="138"/>
    </location>
</feature>
<evidence type="ECO:0000313" key="3">
    <source>
        <dbReference type="WBParaSite" id="ALUE_0000481101-mRNA-1"/>
    </source>
</evidence>